<feature type="transmembrane region" description="Helical" evidence="9">
    <location>
        <begin position="330"/>
        <end position="350"/>
    </location>
</feature>
<feature type="transmembrane region" description="Helical" evidence="9">
    <location>
        <begin position="96"/>
        <end position="116"/>
    </location>
</feature>
<dbReference type="InterPro" id="IPR005828">
    <property type="entry name" value="MFS_sugar_transport-like"/>
</dbReference>
<keyword evidence="4 9" id="KW-1133">Transmembrane helix</keyword>
<feature type="transmembrane region" description="Helical" evidence="9">
    <location>
        <begin position="391"/>
        <end position="415"/>
    </location>
</feature>
<dbReference type="GO" id="GO:0005886">
    <property type="term" value="C:plasma membrane"/>
    <property type="evidence" value="ECO:0007669"/>
    <property type="project" value="UniProtKB-SubCell"/>
</dbReference>
<dbReference type="EMBL" id="VVIM01000008">
    <property type="protein sequence ID" value="KAB0794302.1"/>
    <property type="molecule type" value="Genomic_DNA"/>
</dbReference>
<feature type="transmembrane region" description="Helical" evidence="9">
    <location>
        <begin position="289"/>
        <end position="310"/>
    </location>
</feature>
<feature type="transmembrane region" description="Helical" evidence="9">
    <location>
        <begin position="44"/>
        <end position="66"/>
    </location>
</feature>
<accession>A0A5N4AAF2</accession>
<keyword evidence="6" id="KW-0325">Glycoprotein</keyword>
<sequence>MDDVKYKQVPVHDHSCSRYQSENISENVKINLNDVGEGEQRKGFFLYLAVCLANLTSFSSGVVLGWTSPVIPKLNGEIEPENNPLPHPITIHQQSLLGSLLPLGAVLGPLAAGLFLDRIGRKKSILISSLPFTTAFAMAVFAHDINLFYIVRFLCGLALGGVFTILPIYVAEIGEDCNRGALGSLFSLFITLGILFSYCIGPYVSLAAFNIICLMPSLLFVLTFLLLIPDSPYYLIARNDEAGAAKALMKFRQKSCRGVQKELSEIKTNVEVSMRNKGRYTDLFRSKGLLRAMMISVGLVSFQQLCGINIVVFYTQTIFLLAGTTIPSEISAIIIGVVQVLAGLFTPLFVERTGKRFILISSALGMAFAMALLGLYFYIRNSPIAKDHLFWLPVASLICYNISYCLGFGPLPWAVVGELFPANVKSFASTIAASICWLLAFIITNSFGTVTETMGIHGSFWLFSGFCTLAFFFVYFLLPETSGKTLQEIQAILNGEDCS</sequence>
<dbReference type="PANTHER" id="PTHR48021:SF47">
    <property type="entry name" value="GH17672P"/>
    <property type="match status" value="1"/>
</dbReference>
<dbReference type="PRINTS" id="PR00171">
    <property type="entry name" value="SUGRTRNSPORT"/>
</dbReference>
<name>A0A5N4AAF2_PHOPY</name>
<evidence type="ECO:0000256" key="9">
    <source>
        <dbReference type="SAM" id="Phobius"/>
    </source>
</evidence>
<evidence type="ECO:0000313" key="12">
    <source>
        <dbReference type="Proteomes" id="UP000327044"/>
    </source>
</evidence>
<evidence type="ECO:0000256" key="7">
    <source>
        <dbReference type="ARBA" id="ARBA00024348"/>
    </source>
</evidence>
<keyword evidence="5 9" id="KW-0472">Membrane</keyword>
<dbReference type="InterPro" id="IPR036259">
    <property type="entry name" value="MFS_trans_sf"/>
</dbReference>
<feature type="transmembrane region" description="Helical" evidence="9">
    <location>
        <begin position="460"/>
        <end position="478"/>
    </location>
</feature>
<comment type="similarity">
    <text evidence="7">Belongs to the major facilitator superfamily. Sugar transporter (TC 2.A.1.1) family. Trehalose transporter subfamily.</text>
</comment>
<evidence type="ECO:0000256" key="2">
    <source>
        <dbReference type="ARBA" id="ARBA00022475"/>
    </source>
</evidence>
<dbReference type="InParanoid" id="A0A5N4AAF2"/>
<feature type="transmembrane region" description="Helical" evidence="9">
    <location>
        <begin position="206"/>
        <end position="228"/>
    </location>
</feature>
<dbReference type="Proteomes" id="UP000327044">
    <property type="component" value="Unassembled WGS sequence"/>
</dbReference>
<evidence type="ECO:0000259" key="10">
    <source>
        <dbReference type="PROSITE" id="PS50850"/>
    </source>
</evidence>
<feature type="transmembrane region" description="Helical" evidence="9">
    <location>
        <begin position="427"/>
        <end position="448"/>
    </location>
</feature>
<dbReference type="PROSITE" id="PS00216">
    <property type="entry name" value="SUGAR_TRANSPORT_1"/>
    <property type="match status" value="1"/>
</dbReference>
<protein>
    <recommendedName>
        <fullName evidence="10">Major facilitator superfamily (MFS) profile domain-containing protein</fullName>
    </recommendedName>
</protein>
<proteinExistence type="inferred from homology"/>
<dbReference type="InterPro" id="IPR044775">
    <property type="entry name" value="MFS_ERD6/Tret1-like"/>
</dbReference>
<dbReference type="CDD" id="cd17358">
    <property type="entry name" value="MFS_GLUT6_8_Class3_like"/>
    <property type="match status" value="1"/>
</dbReference>
<dbReference type="InterPro" id="IPR020846">
    <property type="entry name" value="MFS_dom"/>
</dbReference>
<evidence type="ECO:0000256" key="5">
    <source>
        <dbReference type="ARBA" id="ARBA00023136"/>
    </source>
</evidence>
<dbReference type="PANTHER" id="PTHR48021">
    <property type="match status" value="1"/>
</dbReference>
<gene>
    <name evidence="11" type="ORF">PPYR_11141</name>
</gene>
<feature type="domain" description="Major facilitator superfamily (MFS) profile" evidence="10">
    <location>
        <begin position="45"/>
        <end position="482"/>
    </location>
</feature>
<evidence type="ECO:0000256" key="1">
    <source>
        <dbReference type="ARBA" id="ARBA00004651"/>
    </source>
</evidence>
<comment type="caution">
    <text evidence="11">The sequence shown here is derived from an EMBL/GenBank/DDBJ whole genome shotgun (WGS) entry which is preliminary data.</text>
</comment>
<dbReference type="GO" id="GO:0051119">
    <property type="term" value="F:sugar transmembrane transporter activity"/>
    <property type="evidence" value="ECO:0007669"/>
    <property type="project" value="InterPro"/>
</dbReference>
<evidence type="ECO:0000256" key="4">
    <source>
        <dbReference type="ARBA" id="ARBA00022989"/>
    </source>
</evidence>
<keyword evidence="2" id="KW-1003">Cell membrane</keyword>
<dbReference type="Pfam" id="PF00083">
    <property type="entry name" value="Sugar_tr"/>
    <property type="match status" value="1"/>
</dbReference>
<keyword evidence="3 9" id="KW-0812">Transmembrane</keyword>
<comment type="subcellular location">
    <subcellularLocation>
        <location evidence="1">Cell membrane</location>
        <topology evidence="1">Multi-pass membrane protein</topology>
    </subcellularLocation>
</comment>
<organism evidence="11 12">
    <name type="scientific">Photinus pyralis</name>
    <name type="common">Common eastern firefly</name>
    <name type="synonym">Lampyris pyralis</name>
    <dbReference type="NCBI Taxonomy" id="7054"/>
    <lineage>
        <taxon>Eukaryota</taxon>
        <taxon>Metazoa</taxon>
        <taxon>Ecdysozoa</taxon>
        <taxon>Arthropoda</taxon>
        <taxon>Hexapoda</taxon>
        <taxon>Insecta</taxon>
        <taxon>Pterygota</taxon>
        <taxon>Neoptera</taxon>
        <taxon>Endopterygota</taxon>
        <taxon>Coleoptera</taxon>
        <taxon>Polyphaga</taxon>
        <taxon>Elateriformia</taxon>
        <taxon>Elateroidea</taxon>
        <taxon>Lampyridae</taxon>
        <taxon>Lampyrinae</taxon>
        <taxon>Photinus</taxon>
    </lineage>
</organism>
<dbReference type="OrthoDB" id="4142200at2759"/>
<dbReference type="FunFam" id="1.20.1250.20:FF:000055">
    <property type="entry name" value="Facilitated trehalose transporter Tret1-2 homolog"/>
    <property type="match status" value="1"/>
</dbReference>
<dbReference type="InterPro" id="IPR005829">
    <property type="entry name" value="Sugar_transporter_CS"/>
</dbReference>
<dbReference type="NCBIfam" id="TIGR00879">
    <property type="entry name" value="SP"/>
    <property type="match status" value="1"/>
</dbReference>
<dbReference type="PROSITE" id="PS50850">
    <property type="entry name" value="MFS"/>
    <property type="match status" value="1"/>
</dbReference>
<evidence type="ECO:0000256" key="8">
    <source>
        <dbReference type="RuleBase" id="RU003346"/>
    </source>
</evidence>
<dbReference type="Gene3D" id="1.20.1250.20">
    <property type="entry name" value="MFS general substrate transporter like domains"/>
    <property type="match status" value="1"/>
</dbReference>
<feature type="transmembrane region" description="Helical" evidence="9">
    <location>
        <begin position="357"/>
        <end position="379"/>
    </location>
</feature>
<dbReference type="PROSITE" id="PS00217">
    <property type="entry name" value="SUGAR_TRANSPORT_2"/>
    <property type="match status" value="1"/>
</dbReference>
<evidence type="ECO:0000256" key="6">
    <source>
        <dbReference type="ARBA" id="ARBA00023180"/>
    </source>
</evidence>
<reference evidence="11 12" key="1">
    <citation type="journal article" date="2018" name="Elife">
        <title>Firefly genomes illuminate parallel origins of bioluminescence in beetles.</title>
        <authorList>
            <person name="Fallon T.R."/>
            <person name="Lower S.E."/>
            <person name="Chang C.H."/>
            <person name="Bessho-Uehara M."/>
            <person name="Martin G.J."/>
            <person name="Bewick A.J."/>
            <person name="Behringer M."/>
            <person name="Debat H.J."/>
            <person name="Wong I."/>
            <person name="Day J.C."/>
            <person name="Suvorov A."/>
            <person name="Silva C.J."/>
            <person name="Stanger-Hall K.F."/>
            <person name="Hall D.W."/>
            <person name="Schmitz R.J."/>
            <person name="Nelson D.R."/>
            <person name="Lewis S.M."/>
            <person name="Shigenobu S."/>
            <person name="Bybee S.M."/>
            <person name="Larracuente A.M."/>
            <person name="Oba Y."/>
            <person name="Weng J.K."/>
        </authorList>
    </citation>
    <scope>NUCLEOTIDE SEQUENCE [LARGE SCALE GENOMIC DNA]</scope>
    <source>
        <strain evidence="11">1611_PpyrPB1</strain>
        <tissue evidence="11">Whole body</tissue>
    </source>
</reference>
<keyword evidence="12" id="KW-1185">Reference proteome</keyword>
<keyword evidence="8" id="KW-0813">Transport</keyword>
<evidence type="ECO:0000313" key="11">
    <source>
        <dbReference type="EMBL" id="KAB0794302.1"/>
    </source>
</evidence>
<evidence type="ECO:0000256" key="3">
    <source>
        <dbReference type="ARBA" id="ARBA00022692"/>
    </source>
</evidence>
<feature type="transmembrane region" description="Helical" evidence="9">
    <location>
        <begin position="182"/>
        <end position="200"/>
    </location>
</feature>
<dbReference type="SUPFAM" id="SSF103473">
    <property type="entry name" value="MFS general substrate transporter"/>
    <property type="match status" value="1"/>
</dbReference>
<dbReference type="AlphaFoldDB" id="A0A5N4AAF2"/>
<dbReference type="InterPro" id="IPR003663">
    <property type="entry name" value="Sugar/inositol_transpt"/>
</dbReference>
<feature type="transmembrane region" description="Helical" evidence="9">
    <location>
        <begin position="149"/>
        <end position="170"/>
    </location>
</feature>
<dbReference type="InterPro" id="IPR050549">
    <property type="entry name" value="MFS_Trehalose_Transporter"/>
</dbReference>
<dbReference type="FunCoup" id="A0A5N4AAF2">
    <property type="interactions" value="11"/>
</dbReference>